<evidence type="ECO:0000256" key="3">
    <source>
        <dbReference type="ARBA" id="ARBA00023125"/>
    </source>
</evidence>
<accession>A0ABU7ZR07</accession>
<keyword evidence="4" id="KW-0804">Transcription</keyword>
<dbReference type="InterPro" id="IPR000847">
    <property type="entry name" value="LysR_HTH_N"/>
</dbReference>
<dbReference type="Pfam" id="PF03466">
    <property type="entry name" value="LysR_substrate"/>
    <property type="match status" value="1"/>
</dbReference>
<organism evidence="6 7">
    <name type="scientific">Pannonibacter anstelovis</name>
    <dbReference type="NCBI Taxonomy" id="3121537"/>
    <lineage>
        <taxon>Bacteria</taxon>
        <taxon>Pseudomonadati</taxon>
        <taxon>Pseudomonadota</taxon>
        <taxon>Alphaproteobacteria</taxon>
        <taxon>Hyphomicrobiales</taxon>
        <taxon>Stappiaceae</taxon>
        <taxon>Pannonibacter</taxon>
    </lineage>
</organism>
<dbReference type="RefSeq" id="WP_334251647.1">
    <property type="nucleotide sequence ID" value="NZ_JBAKBE010000007.1"/>
</dbReference>
<proteinExistence type="inferred from homology"/>
<keyword evidence="2" id="KW-0805">Transcription regulation</keyword>
<dbReference type="PRINTS" id="PR00039">
    <property type="entry name" value="HTHLYSR"/>
</dbReference>
<evidence type="ECO:0000313" key="6">
    <source>
        <dbReference type="EMBL" id="MEH0097200.1"/>
    </source>
</evidence>
<dbReference type="InterPro" id="IPR005119">
    <property type="entry name" value="LysR_subst-bd"/>
</dbReference>
<dbReference type="InterPro" id="IPR036388">
    <property type="entry name" value="WH-like_DNA-bd_sf"/>
</dbReference>
<keyword evidence="3" id="KW-0238">DNA-binding</keyword>
<evidence type="ECO:0000256" key="1">
    <source>
        <dbReference type="ARBA" id="ARBA00009437"/>
    </source>
</evidence>
<comment type="caution">
    <text evidence="6">The sequence shown here is derived from an EMBL/GenBank/DDBJ whole genome shotgun (WGS) entry which is preliminary data.</text>
</comment>
<sequence>MPKPYNLPPLGDLACFEVAARHLSFKRASAELNVTPAAVSHRIKTLEQELGQHLFVRHYRGVELTEAGALLFVALQRGLERISEGVSRIRNGPVRSGVSIAATTAVSTLWLTPRLAGFFALRPDITLSQVVQDGAAPEGVDLSIHYGDPSEVADETVVLMQGRILALGTRQFDERHQIRTLKDLARAPLIHTRSDQPGWTTWRDWFGALAGTEPQGPGFSLNNYLVSLQAAEDHIGAVLGWDALVEDHLQTGRLVPLVPEALASPWPFYLRIHGPASEDARLLANWLIDQGKGSGNTPELPQADYLQTLP</sequence>
<dbReference type="Gene3D" id="3.40.190.10">
    <property type="entry name" value="Periplasmic binding protein-like II"/>
    <property type="match status" value="2"/>
</dbReference>
<dbReference type="PROSITE" id="PS50931">
    <property type="entry name" value="HTH_LYSR"/>
    <property type="match status" value="1"/>
</dbReference>
<dbReference type="PANTHER" id="PTHR30537:SF74">
    <property type="entry name" value="HTH-TYPE TRANSCRIPTIONAL REGULATOR TRPI"/>
    <property type="match status" value="1"/>
</dbReference>
<dbReference type="Proteomes" id="UP001380822">
    <property type="component" value="Unassembled WGS sequence"/>
</dbReference>
<evidence type="ECO:0000256" key="4">
    <source>
        <dbReference type="ARBA" id="ARBA00023163"/>
    </source>
</evidence>
<evidence type="ECO:0000313" key="7">
    <source>
        <dbReference type="Proteomes" id="UP001380822"/>
    </source>
</evidence>
<dbReference type="PANTHER" id="PTHR30537">
    <property type="entry name" value="HTH-TYPE TRANSCRIPTIONAL REGULATOR"/>
    <property type="match status" value="1"/>
</dbReference>
<dbReference type="InterPro" id="IPR036390">
    <property type="entry name" value="WH_DNA-bd_sf"/>
</dbReference>
<comment type="similarity">
    <text evidence="1">Belongs to the LysR transcriptional regulatory family.</text>
</comment>
<feature type="domain" description="HTH lysR-type" evidence="5">
    <location>
        <begin position="8"/>
        <end position="65"/>
    </location>
</feature>
<dbReference type="SUPFAM" id="SSF53850">
    <property type="entry name" value="Periplasmic binding protein-like II"/>
    <property type="match status" value="1"/>
</dbReference>
<reference evidence="6 7" key="1">
    <citation type="submission" date="2024-02" db="EMBL/GenBank/DDBJ databases">
        <title>A new putative Pannonibacter species isolated from two cases of bloodstream infections in paediatric patients.</title>
        <authorList>
            <person name="Castellana S."/>
            <person name="De Laurentiis V."/>
            <person name="Grassi M."/>
            <person name="De Leonardis F."/>
            <person name="Mosca A."/>
            <person name="De Carlo C."/>
            <person name="Sparapano E."/>
            <person name="Ronga L."/>
            <person name="Santacroce L."/>
            <person name="Chironna M."/>
            <person name="De Robertis A."/>
            <person name="Bianco A."/>
            <person name="Del Sambro L."/>
            <person name="Capozzi L."/>
            <person name="Parisi A."/>
        </authorList>
    </citation>
    <scope>NUCLEOTIDE SEQUENCE [LARGE SCALE GENOMIC DNA]</scope>
    <source>
        <strain evidence="6 7">Pt2</strain>
    </source>
</reference>
<dbReference type="Gene3D" id="1.10.10.10">
    <property type="entry name" value="Winged helix-like DNA-binding domain superfamily/Winged helix DNA-binding domain"/>
    <property type="match status" value="1"/>
</dbReference>
<dbReference type="SUPFAM" id="SSF46785">
    <property type="entry name" value="Winged helix' DNA-binding domain"/>
    <property type="match status" value="1"/>
</dbReference>
<dbReference type="EMBL" id="JBAKBE010000007">
    <property type="protein sequence ID" value="MEH0097200.1"/>
    <property type="molecule type" value="Genomic_DNA"/>
</dbReference>
<protein>
    <submittedName>
        <fullName evidence="6">LysR family transcriptional regulator</fullName>
    </submittedName>
</protein>
<evidence type="ECO:0000259" key="5">
    <source>
        <dbReference type="PROSITE" id="PS50931"/>
    </source>
</evidence>
<gene>
    <name evidence="6" type="ORF">V6L76_13125</name>
</gene>
<evidence type="ECO:0000256" key="2">
    <source>
        <dbReference type="ARBA" id="ARBA00023015"/>
    </source>
</evidence>
<dbReference type="Pfam" id="PF00126">
    <property type="entry name" value="HTH_1"/>
    <property type="match status" value="1"/>
</dbReference>
<name>A0ABU7ZR07_9HYPH</name>
<keyword evidence="7" id="KW-1185">Reference proteome</keyword>
<dbReference type="InterPro" id="IPR058163">
    <property type="entry name" value="LysR-type_TF_proteobact-type"/>
</dbReference>